<evidence type="ECO:0000313" key="2">
    <source>
        <dbReference type="EMBL" id="PWN41629.1"/>
    </source>
</evidence>
<keyword evidence="3" id="KW-1185">Reference proteome</keyword>
<dbReference type="RefSeq" id="XP_025368789.1">
    <property type="nucleotide sequence ID" value="XM_025515207.1"/>
</dbReference>
<evidence type="ECO:0000313" key="3">
    <source>
        <dbReference type="Proteomes" id="UP000245783"/>
    </source>
</evidence>
<dbReference type="AlphaFoldDB" id="A0A316VVY8"/>
<feature type="compositionally biased region" description="Low complexity" evidence="1">
    <location>
        <begin position="322"/>
        <end position="355"/>
    </location>
</feature>
<evidence type="ECO:0000256" key="1">
    <source>
        <dbReference type="SAM" id="MobiDB-lite"/>
    </source>
</evidence>
<proteinExistence type="predicted"/>
<dbReference type="Proteomes" id="UP000245783">
    <property type="component" value="Unassembled WGS sequence"/>
</dbReference>
<feature type="region of interest" description="Disordered" evidence="1">
    <location>
        <begin position="288"/>
        <end position="372"/>
    </location>
</feature>
<feature type="region of interest" description="Disordered" evidence="1">
    <location>
        <begin position="209"/>
        <end position="235"/>
    </location>
</feature>
<sequence length="372" mass="38997">MPQSKSKLKAKMEVDPQILKQSQEAEEGLKEIQRNLPTSERLRHQAYIKSLTEAHSHLYQKWLHAYSLVNSYNLEVAIENMSDVAKLLRITVPPGHRFNSEAEHAKCLSGLIGAKAIEELAQEGRVRSQEVTLDLVMEEMTKRFDRLPEALAKALLPRPLGEVAGPDEAGPSESVDDEDATEQGPAITVKQEPQEESVLDQVEDVNAPLAAQGSGSGNKRPPTNSPLADQVPFKRVGPTLTRSAFGSVAFATPSGLAISDALSPSAAASASEIPTSIPLIFGPHATSAVSRLPSSSAPPPPSGPKSTGSRFPSSSAPPHPSGPKSTSVSAASGSANPPSGPKSTSVSAASGSANPPSGPKGWKGPASNRTKK</sequence>
<protein>
    <submittedName>
        <fullName evidence="2">Uncharacterized protein</fullName>
    </submittedName>
</protein>
<feature type="compositionally biased region" description="Low complexity" evidence="1">
    <location>
        <begin position="304"/>
        <end position="314"/>
    </location>
</feature>
<dbReference type="InParanoid" id="A0A316VVY8"/>
<feature type="region of interest" description="Disordered" evidence="1">
    <location>
        <begin position="158"/>
        <end position="197"/>
    </location>
</feature>
<dbReference type="EMBL" id="KZ819390">
    <property type="protein sequence ID" value="PWN41629.1"/>
    <property type="molecule type" value="Genomic_DNA"/>
</dbReference>
<gene>
    <name evidence="2" type="ORF">IE81DRAFT_330802</name>
</gene>
<accession>A0A316VVY8</accession>
<reference evidence="2 3" key="1">
    <citation type="journal article" date="2018" name="Mol. Biol. Evol.">
        <title>Broad Genomic Sampling Reveals a Smut Pathogenic Ancestry of the Fungal Clade Ustilaginomycotina.</title>
        <authorList>
            <person name="Kijpornyongpan T."/>
            <person name="Mondo S.J."/>
            <person name="Barry K."/>
            <person name="Sandor L."/>
            <person name="Lee J."/>
            <person name="Lipzen A."/>
            <person name="Pangilinan J."/>
            <person name="LaButti K."/>
            <person name="Hainaut M."/>
            <person name="Henrissat B."/>
            <person name="Grigoriev I.V."/>
            <person name="Spatafora J.W."/>
            <person name="Aime M.C."/>
        </authorList>
    </citation>
    <scope>NUCLEOTIDE SEQUENCE [LARGE SCALE GENOMIC DNA]</scope>
    <source>
        <strain evidence="2 3">MCA 4658</strain>
    </source>
</reference>
<dbReference type="GeneID" id="37037077"/>
<name>A0A316VVY8_9BASI</name>
<organism evidence="2 3">
    <name type="scientific">Ceraceosorus guamensis</name>
    <dbReference type="NCBI Taxonomy" id="1522189"/>
    <lineage>
        <taxon>Eukaryota</taxon>
        <taxon>Fungi</taxon>
        <taxon>Dikarya</taxon>
        <taxon>Basidiomycota</taxon>
        <taxon>Ustilaginomycotina</taxon>
        <taxon>Exobasidiomycetes</taxon>
        <taxon>Ceraceosorales</taxon>
        <taxon>Ceraceosoraceae</taxon>
        <taxon>Ceraceosorus</taxon>
    </lineage>
</organism>